<evidence type="ECO:0000259" key="4">
    <source>
        <dbReference type="PROSITE" id="PS50106"/>
    </source>
</evidence>
<accession>A0ABM1F6X8</accession>
<dbReference type="SMART" id="SM00228">
    <property type="entry name" value="PDZ"/>
    <property type="match status" value="1"/>
</dbReference>
<dbReference type="CDD" id="cd06682">
    <property type="entry name" value="PDZ5_GRIP1-2-like"/>
    <property type="match status" value="1"/>
</dbReference>
<dbReference type="InterPro" id="IPR043545">
    <property type="entry name" value="GRIP1/2"/>
</dbReference>
<comment type="subcellular location">
    <subcellularLocation>
        <location evidence="1">Cytoplasm</location>
    </subcellularLocation>
</comment>
<dbReference type="PANTHER" id="PTHR46227">
    <property type="entry name" value="GLUTAMATE RECEPTOR-INTERACTING PROTEIN GRIP"/>
    <property type="match status" value="1"/>
</dbReference>
<dbReference type="Proteomes" id="UP000695022">
    <property type="component" value="Unplaced"/>
</dbReference>
<dbReference type="PANTHER" id="PTHR46227:SF2">
    <property type="entry name" value="FI03335P"/>
    <property type="match status" value="1"/>
</dbReference>
<keyword evidence="5" id="KW-1185">Reference proteome</keyword>
<feature type="non-terminal residue" evidence="6">
    <location>
        <position position="115"/>
    </location>
</feature>
<dbReference type="Gene3D" id="2.30.42.10">
    <property type="match status" value="1"/>
</dbReference>
<keyword evidence="3" id="KW-0677">Repeat</keyword>
<sequence length="115" mass="12488">MEEADQLLRESGLRMTLEIEFDVAESVVPSSGIFHVKLAKRGAGLGITITSPSNRHSGDPLIISDIRKGSVAHRTGVIQPGDKLWAIDNVRLDNCSIEDAAQIIENSGEIVKLRI</sequence>
<reference evidence="6" key="1">
    <citation type="submission" date="2025-08" db="UniProtKB">
        <authorList>
            <consortium name="RefSeq"/>
        </authorList>
    </citation>
    <scope>IDENTIFICATION</scope>
</reference>
<dbReference type="RefSeq" id="XP_014680199.1">
    <property type="nucleotide sequence ID" value="XM_014824713.1"/>
</dbReference>
<dbReference type="PROSITE" id="PS50106">
    <property type="entry name" value="PDZ"/>
    <property type="match status" value="1"/>
</dbReference>
<protein>
    <submittedName>
        <fullName evidence="6">Glutamate receptor-interacting protein 1-like</fullName>
    </submittedName>
</protein>
<proteinExistence type="predicted"/>
<evidence type="ECO:0000256" key="3">
    <source>
        <dbReference type="ARBA" id="ARBA00022737"/>
    </source>
</evidence>
<dbReference type="InterPro" id="IPR036034">
    <property type="entry name" value="PDZ_sf"/>
</dbReference>
<keyword evidence="2" id="KW-0963">Cytoplasm</keyword>
<evidence type="ECO:0000256" key="1">
    <source>
        <dbReference type="ARBA" id="ARBA00004496"/>
    </source>
</evidence>
<organism evidence="5 6">
    <name type="scientific">Priapulus caudatus</name>
    <name type="common">Priapulid worm</name>
    <dbReference type="NCBI Taxonomy" id="37621"/>
    <lineage>
        <taxon>Eukaryota</taxon>
        <taxon>Metazoa</taxon>
        <taxon>Ecdysozoa</taxon>
        <taxon>Scalidophora</taxon>
        <taxon>Priapulida</taxon>
        <taxon>Priapulimorpha</taxon>
        <taxon>Priapulimorphida</taxon>
        <taxon>Priapulidae</taxon>
        <taxon>Priapulus</taxon>
    </lineage>
</organism>
<evidence type="ECO:0000313" key="5">
    <source>
        <dbReference type="Proteomes" id="UP000695022"/>
    </source>
</evidence>
<feature type="domain" description="PDZ" evidence="4">
    <location>
        <begin position="35"/>
        <end position="115"/>
    </location>
</feature>
<gene>
    <name evidence="6" type="primary">LOC106820171</name>
</gene>
<dbReference type="GeneID" id="106820171"/>
<dbReference type="InterPro" id="IPR001478">
    <property type="entry name" value="PDZ"/>
</dbReference>
<evidence type="ECO:0000256" key="2">
    <source>
        <dbReference type="ARBA" id="ARBA00022490"/>
    </source>
</evidence>
<dbReference type="Pfam" id="PF00595">
    <property type="entry name" value="PDZ"/>
    <property type="match status" value="1"/>
</dbReference>
<dbReference type="SUPFAM" id="SSF50156">
    <property type="entry name" value="PDZ domain-like"/>
    <property type="match status" value="1"/>
</dbReference>
<name>A0ABM1F6X8_PRICU</name>
<evidence type="ECO:0000313" key="6">
    <source>
        <dbReference type="RefSeq" id="XP_014680199.1"/>
    </source>
</evidence>